<dbReference type="Gene3D" id="3.40.395.10">
    <property type="entry name" value="Adenoviral Proteinase, Chain A"/>
    <property type="match status" value="1"/>
</dbReference>
<sequence length="830" mass="95838">MPVPWILTDYIPCTEEPLMMEFVLYPLDLYNDSAHYALTVFRKHFQYDEVEAEVNLCFDQFLYKLSEQILAHYKQLAASDSDEDNDLEDSLHGLHLFAPLENNNAQSKDVAYEKLVKSCNTQISELQLLLYEEKTRPLLSHIEKDLKLLVSQCKGLIASDSSHTPLPEMEHNSVPPNTKLQTQSIELYQTFKKKGDSRKSHKLFVPESERASVRTSLLTPPLPNFSGTISPPETFTDTLFVKGPYTVKLYQMKSLDSNIFIEDNEKIALIDPRFSRGWLYDCIIYSYLVKIASDFPTTKIVDPCLSQVVKYFDRENFQNLNVPLYEKLIIPRNPTEDHWLLLVAYPDSKVIEFYDPASNTVKHHYHQFIGQWAKVLAKYSGSPLADWKVCLPMHDLQSDSISCGVHVSWFVKCHERDKPPQMGHAYLWGSKQLNLAYTTIYSQYTGEEIVIFFRRTIINSFCPTFKVTKTLMEAMPKTCKLSRYDYGSPGVLGYYHAQLNDVVQYPDARTELFHNFREFGNTILFCPLVEQALSQEETCDLAHTAAFQNILPRPFCVEGEKPEVYLRKLEAKFDSPHVVVYVEKLGSAKEQFSCIRLLFMRGSVYYQDIFCSLFSVLFFLVFWLRSLISAFFNLLQTNYDCQEGDLLTRERLYCGLLTFKIILSRLRGSLDDPIWEGVPPTNGVMNIDEWRNSIGCGLHCNSFIPFLSERRNSLSSLNFASCTMIVLLGQQRRFEALDFCYHILRVQRVDGEDEAVKGINLKRMVDGIRRFQVLNSQIFATSNKYLKPSEHDSASVEQVRYFLPPILPSLAALAHYYRRENLQSQTVHNL</sequence>
<dbReference type="AlphaFoldDB" id="A0A9P0F5B7"/>
<keyword evidence="4" id="KW-1133">Transmembrane helix</keyword>
<evidence type="ECO:0000259" key="5">
    <source>
        <dbReference type="PROSITE" id="PS50600"/>
    </source>
</evidence>
<dbReference type="PROSITE" id="PS50600">
    <property type="entry name" value="ULP_PROTEASE"/>
    <property type="match status" value="1"/>
</dbReference>
<evidence type="ECO:0000256" key="2">
    <source>
        <dbReference type="ARBA" id="ARBA00022670"/>
    </source>
</evidence>
<feature type="transmembrane region" description="Helical" evidence="4">
    <location>
        <begin position="604"/>
        <end position="624"/>
    </location>
</feature>
<dbReference type="GO" id="GO:0031267">
    <property type="term" value="F:small GTPase binding"/>
    <property type="evidence" value="ECO:0007669"/>
    <property type="project" value="InterPro"/>
</dbReference>
<keyword evidence="7" id="KW-1185">Reference proteome</keyword>
<dbReference type="SUPFAM" id="SSF54001">
    <property type="entry name" value="Cysteine proteinases"/>
    <property type="match status" value="1"/>
</dbReference>
<proteinExistence type="inferred from homology"/>
<dbReference type="GO" id="GO:0030833">
    <property type="term" value="P:regulation of actin filament polymerization"/>
    <property type="evidence" value="ECO:0007669"/>
    <property type="project" value="InterPro"/>
</dbReference>
<protein>
    <recommendedName>
        <fullName evidence="5">Ubiquitin-like protease family profile domain-containing protein</fullName>
    </recommendedName>
</protein>
<dbReference type="Pfam" id="PF05994">
    <property type="entry name" value="FragX_IP"/>
    <property type="match status" value="3"/>
</dbReference>
<dbReference type="Proteomes" id="UP001152759">
    <property type="component" value="Chromosome 7"/>
</dbReference>
<evidence type="ECO:0000313" key="6">
    <source>
        <dbReference type="EMBL" id="CAH0392639.1"/>
    </source>
</evidence>
<keyword evidence="3" id="KW-0378">Hydrolase</keyword>
<dbReference type="PIRSF" id="PIRSF008153">
    <property type="entry name" value="FMR1_interacting"/>
    <property type="match status" value="1"/>
</dbReference>
<name>A0A9P0F5B7_BEMTA</name>
<dbReference type="InterPro" id="IPR003653">
    <property type="entry name" value="Peptidase_C48_C"/>
</dbReference>
<keyword evidence="4" id="KW-0472">Membrane</keyword>
<evidence type="ECO:0000256" key="4">
    <source>
        <dbReference type="SAM" id="Phobius"/>
    </source>
</evidence>
<gene>
    <name evidence="6" type="ORF">BEMITA_LOCUS11136</name>
</gene>
<evidence type="ECO:0000256" key="3">
    <source>
        <dbReference type="ARBA" id="ARBA00022801"/>
    </source>
</evidence>
<comment type="similarity">
    <text evidence="1">Belongs to the peptidase C48 family.</text>
</comment>
<dbReference type="InterPro" id="IPR008081">
    <property type="entry name" value="Cytoplasmic_FMR1-int"/>
</dbReference>
<dbReference type="EMBL" id="OU963868">
    <property type="protein sequence ID" value="CAH0392639.1"/>
    <property type="molecule type" value="Genomic_DNA"/>
</dbReference>
<feature type="domain" description="Ubiquitin-like protease family profile" evidence="5">
    <location>
        <begin position="259"/>
        <end position="707"/>
    </location>
</feature>
<keyword evidence="2" id="KW-0645">Protease</keyword>
<accession>A0A9P0F5B7</accession>
<dbReference type="PANTHER" id="PTHR12195">
    <property type="entry name" value="CYTOPLASMIC FMR1-INTERACTING PROTEIN-RELATED"/>
    <property type="match status" value="1"/>
</dbReference>
<dbReference type="GO" id="GO:0006508">
    <property type="term" value="P:proteolysis"/>
    <property type="evidence" value="ECO:0007669"/>
    <property type="project" value="UniProtKB-KW"/>
</dbReference>
<evidence type="ECO:0000256" key="1">
    <source>
        <dbReference type="ARBA" id="ARBA00005234"/>
    </source>
</evidence>
<keyword evidence="4" id="KW-0812">Transmembrane</keyword>
<reference evidence="6" key="1">
    <citation type="submission" date="2021-12" db="EMBL/GenBank/DDBJ databases">
        <authorList>
            <person name="King R."/>
        </authorList>
    </citation>
    <scope>NUCLEOTIDE SEQUENCE</scope>
</reference>
<dbReference type="GO" id="GO:0008234">
    <property type="term" value="F:cysteine-type peptidase activity"/>
    <property type="evidence" value="ECO:0007669"/>
    <property type="project" value="InterPro"/>
</dbReference>
<organism evidence="6 7">
    <name type="scientific">Bemisia tabaci</name>
    <name type="common">Sweetpotato whitefly</name>
    <name type="synonym">Aleurodes tabaci</name>
    <dbReference type="NCBI Taxonomy" id="7038"/>
    <lineage>
        <taxon>Eukaryota</taxon>
        <taxon>Metazoa</taxon>
        <taxon>Ecdysozoa</taxon>
        <taxon>Arthropoda</taxon>
        <taxon>Hexapoda</taxon>
        <taxon>Insecta</taxon>
        <taxon>Pterygota</taxon>
        <taxon>Neoptera</taxon>
        <taxon>Paraneoptera</taxon>
        <taxon>Hemiptera</taxon>
        <taxon>Sternorrhyncha</taxon>
        <taxon>Aleyrodoidea</taxon>
        <taxon>Aleyrodidae</taxon>
        <taxon>Aleyrodinae</taxon>
        <taxon>Bemisia</taxon>
    </lineage>
</organism>
<evidence type="ECO:0000313" key="7">
    <source>
        <dbReference type="Proteomes" id="UP001152759"/>
    </source>
</evidence>
<dbReference type="InterPro" id="IPR038765">
    <property type="entry name" value="Papain-like_cys_pep_sf"/>
</dbReference>